<evidence type="ECO:0000313" key="3">
    <source>
        <dbReference type="EMBL" id="KAF1814488.1"/>
    </source>
</evidence>
<proteinExistence type="inferred from homology"/>
<dbReference type="SUPFAM" id="SSF75217">
    <property type="entry name" value="alpha/beta knot"/>
    <property type="match status" value="2"/>
</dbReference>
<dbReference type="Gene3D" id="3.40.1280.10">
    <property type="match status" value="2"/>
</dbReference>
<dbReference type="OrthoDB" id="361029at2759"/>
<reference evidence="5" key="3">
    <citation type="submission" date="2025-04" db="UniProtKB">
        <authorList>
            <consortium name="RefSeq"/>
        </authorList>
    </citation>
    <scope>IDENTIFICATION</scope>
    <source>
        <strain evidence="5">CBS 781.70</strain>
    </source>
</reference>
<evidence type="ECO:0000256" key="2">
    <source>
        <dbReference type="SAM" id="MobiDB-lite"/>
    </source>
</evidence>
<gene>
    <name evidence="3 5" type="ORF">P152DRAFT_506345</name>
</gene>
<dbReference type="Pfam" id="PF02598">
    <property type="entry name" value="Methyltrn_RNA_3"/>
    <property type="match status" value="1"/>
</dbReference>
<dbReference type="InterPro" id="IPR029028">
    <property type="entry name" value="Alpha/beta_knot_MTases"/>
</dbReference>
<reference evidence="3 5" key="1">
    <citation type="submission" date="2020-01" db="EMBL/GenBank/DDBJ databases">
        <authorList>
            <consortium name="DOE Joint Genome Institute"/>
            <person name="Haridas S."/>
            <person name="Albert R."/>
            <person name="Binder M."/>
            <person name="Bloem J."/>
            <person name="Labutti K."/>
            <person name="Salamov A."/>
            <person name="Andreopoulos B."/>
            <person name="Baker S.E."/>
            <person name="Barry K."/>
            <person name="Bills G."/>
            <person name="Bluhm B.H."/>
            <person name="Cannon C."/>
            <person name="Castanera R."/>
            <person name="Culley D.E."/>
            <person name="Daum C."/>
            <person name="Ezra D."/>
            <person name="Gonzalez J.B."/>
            <person name="Henrissat B."/>
            <person name="Kuo A."/>
            <person name="Liang C."/>
            <person name="Lipzen A."/>
            <person name="Lutzoni F."/>
            <person name="Magnuson J."/>
            <person name="Mondo S."/>
            <person name="Nolan M."/>
            <person name="Ohm R."/>
            <person name="Pangilinan J."/>
            <person name="Park H.-J."/>
            <person name="Ramirez L."/>
            <person name="Alfaro M."/>
            <person name="Sun H."/>
            <person name="Tritt A."/>
            <person name="Yoshinaga Y."/>
            <person name="Zwiers L.-H."/>
            <person name="Turgeon B.G."/>
            <person name="Goodwin S.B."/>
            <person name="Spatafora J.W."/>
            <person name="Crous P.W."/>
            <person name="Grigoriev I.V."/>
        </authorList>
    </citation>
    <scope>NUCLEOTIDE SEQUENCE</scope>
    <source>
        <strain evidence="3 5">CBS 781.70</strain>
    </source>
</reference>
<feature type="compositionally biased region" description="Basic and acidic residues" evidence="2">
    <location>
        <begin position="10"/>
        <end position="27"/>
    </location>
</feature>
<feature type="region of interest" description="Disordered" evidence="2">
    <location>
        <begin position="1"/>
        <end position="85"/>
    </location>
</feature>
<dbReference type="Proteomes" id="UP000504638">
    <property type="component" value="Unplaced"/>
</dbReference>
<dbReference type="AlphaFoldDB" id="A0A6G1G8T6"/>
<comment type="similarity">
    <text evidence="1">Belongs to the class IV-like SAM-binding methyltransferase superfamily.</text>
</comment>
<dbReference type="InterPro" id="IPR003750">
    <property type="entry name" value="Put_MeTrfase-C9orf114-like"/>
</dbReference>
<feature type="compositionally biased region" description="Basic and acidic residues" evidence="2">
    <location>
        <begin position="34"/>
        <end position="52"/>
    </location>
</feature>
<feature type="compositionally biased region" description="Polar residues" evidence="2">
    <location>
        <begin position="76"/>
        <end position="85"/>
    </location>
</feature>
<dbReference type="EMBL" id="ML975153">
    <property type="protein sequence ID" value="KAF1814488.1"/>
    <property type="molecule type" value="Genomic_DNA"/>
</dbReference>
<dbReference type="CDD" id="cd18086">
    <property type="entry name" value="HsC9orf114-like"/>
    <property type="match status" value="1"/>
</dbReference>
<feature type="compositionally biased region" description="Basic and acidic residues" evidence="2">
    <location>
        <begin position="59"/>
        <end position="75"/>
    </location>
</feature>
<sequence>MPSYGTKKRRAEEALKHSHHEEFDTSKPARIFQRRAEDALKHSQHEEFDTSKPTRTFQRRAEDALKHSHHEELDTSKPTSIFQPDAGRSSTVTIAIPGSIVANAQTHESKTALVGQIARAAAVFCIDEIVIFEDGQDAQVRERHRSWVDDRRVSNNAAGEDSHTGWSDPSHFLFHLLSYLETPPHLRKSLFPLHPNLRTAGTLPSLDMPHHLRSNEWGQYREGMTVPSDDQNSGYQPKKKPKRNVATDATDGAGNDLKWTTVYTGLPSDASILLPKDLPPNSRLTLKFPTHDPPASLYDPGSAEAVDPAAPREEAGYYWGYQVRKAGTISQVLTECPWPGGYDVSVGTSERGRPVSEVLPRDPTGEGQETSPDCLPRTFEHLLVVFGGVAGLETAVEADPELAAKGLGKKNTEELFDFWINVCPGQGSRTIRSEEAVWVGMSGLWPWIRPGQ</sequence>
<protein>
    <submittedName>
        <fullName evidence="3 5">DUF171-domain-containing protein</fullName>
    </submittedName>
</protein>
<reference evidence="5" key="2">
    <citation type="submission" date="2020-04" db="EMBL/GenBank/DDBJ databases">
        <authorList>
            <consortium name="NCBI Genome Project"/>
        </authorList>
    </citation>
    <scope>NUCLEOTIDE SEQUENCE</scope>
    <source>
        <strain evidence="5">CBS 781.70</strain>
    </source>
</reference>
<dbReference type="PANTHER" id="PTHR12150:SF13">
    <property type="entry name" value="METHYLTRANSFERASE C9ORF114-RELATED"/>
    <property type="match status" value="1"/>
</dbReference>
<evidence type="ECO:0000313" key="4">
    <source>
        <dbReference type="Proteomes" id="UP000504638"/>
    </source>
</evidence>
<name>A0A6G1G8T6_9PEZI</name>
<organism evidence="3">
    <name type="scientific">Eremomyces bilateralis CBS 781.70</name>
    <dbReference type="NCBI Taxonomy" id="1392243"/>
    <lineage>
        <taxon>Eukaryota</taxon>
        <taxon>Fungi</taxon>
        <taxon>Dikarya</taxon>
        <taxon>Ascomycota</taxon>
        <taxon>Pezizomycotina</taxon>
        <taxon>Dothideomycetes</taxon>
        <taxon>Dothideomycetes incertae sedis</taxon>
        <taxon>Eremomycetales</taxon>
        <taxon>Eremomycetaceae</taxon>
        <taxon>Eremomyces</taxon>
    </lineage>
</organism>
<dbReference type="InterPro" id="IPR029026">
    <property type="entry name" value="tRNA_m1G_MTases_N"/>
</dbReference>
<evidence type="ECO:0000313" key="5">
    <source>
        <dbReference type="RefSeq" id="XP_033536119.1"/>
    </source>
</evidence>
<dbReference type="PANTHER" id="PTHR12150">
    <property type="entry name" value="CLASS IV SAM-BINDING METHYLTRANSFERASE-RELATED"/>
    <property type="match status" value="1"/>
</dbReference>
<feature type="compositionally biased region" description="Basic and acidic residues" evidence="2">
    <location>
        <begin position="350"/>
        <end position="364"/>
    </location>
</feature>
<dbReference type="GeneID" id="54423049"/>
<keyword evidence="4" id="KW-1185">Reference proteome</keyword>
<evidence type="ECO:0000256" key="1">
    <source>
        <dbReference type="ARBA" id="ARBA00009841"/>
    </source>
</evidence>
<dbReference type="RefSeq" id="XP_033536119.1">
    <property type="nucleotide sequence ID" value="XM_033682479.1"/>
</dbReference>
<feature type="region of interest" description="Disordered" evidence="2">
    <location>
        <begin position="222"/>
        <end position="254"/>
    </location>
</feature>
<accession>A0A6G1G8T6</accession>
<feature type="region of interest" description="Disordered" evidence="2">
    <location>
        <begin position="345"/>
        <end position="372"/>
    </location>
</feature>